<name>A0ABP5GHW2_9MICC</name>
<dbReference type="Pfam" id="PF00665">
    <property type="entry name" value="rve"/>
    <property type="match status" value="1"/>
</dbReference>
<gene>
    <name evidence="3" type="ORF">GCM10009720_29750</name>
</gene>
<dbReference type="InterPro" id="IPR001584">
    <property type="entry name" value="Integrase_cat-core"/>
</dbReference>
<proteinExistence type="predicted"/>
<evidence type="ECO:0000313" key="3">
    <source>
        <dbReference type="EMBL" id="GAA2046821.1"/>
    </source>
</evidence>
<dbReference type="Pfam" id="PF13276">
    <property type="entry name" value="HTH_21"/>
    <property type="match status" value="1"/>
</dbReference>
<comment type="caution">
    <text evidence="3">The sequence shown here is derived from an EMBL/GenBank/DDBJ whole genome shotgun (WGS) entry which is preliminary data.</text>
</comment>
<dbReference type="Gene3D" id="3.30.420.10">
    <property type="entry name" value="Ribonuclease H-like superfamily/Ribonuclease H"/>
    <property type="match status" value="1"/>
</dbReference>
<sequence length="162" mass="18689">MTIHIHPRKKVYGIRKIHAELNRTGYPVARCTVERLCQHLGIRGIVRGRFPRTTKPAPETGRPADLVDRDFTTDAPNELWVADLTYVRTNAGWVYVAFVLDVFSRMIVGWQTSTRMYTDLALDALNMGLWNRTRHGQSVVGLKHHSDRGIQYRALRYPYLPD</sequence>
<dbReference type="PANTHER" id="PTHR46889:SF4">
    <property type="entry name" value="TRANSPOSASE INSO FOR INSERTION SEQUENCE ELEMENT IS911B-RELATED"/>
    <property type="match status" value="1"/>
</dbReference>
<accession>A0ABP5GHW2</accession>
<dbReference type="EMBL" id="BAAAMN010000073">
    <property type="protein sequence ID" value="GAA2046821.1"/>
    <property type="molecule type" value="Genomic_DNA"/>
</dbReference>
<dbReference type="Proteomes" id="UP001501461">
    <property type="component" value="Unassembled WGS sequence"/>
</dbReference>
<dbReference type="InterPro" id="IPR025948">
    <property type="entry name" value="HTH-like_dom"/>
</dbReference>
<dbReference type="InterPro" id="IPR050900">
    <property type="entry name" value="Transposase_IS3/IS150/IS904"/>
</dbReference>
<dbReference type="InterPro" id="IPR012337">
    <property type="entry name" value="RNaseH-like_sf"/>
</dbReference>
<dbReference type="InterPro" id="IPR048020">
    <property type="entry name" value="Transpos_IS3"/>
</dbReference>
<dbReference type="SUPFAM" id="SSF53098">
    <property type="entry name" value="Ribonuclease H-like"/>
    <property type="match status" value="1"/>
</dbReference>
<organism evidence="3 4">
    <name type="scientific">Yaniella flava</name>
    <dbReference type="NCBI Taxonomy" id="287930"/>
    <lineage>
        <taxon>Bacteria</taxon>
        <taxon>Bacillati</taxon>
        <taxon>Actinomycetota</taxon>
        <taxon>Actinomycetes</taxon>
        <taxon>Micrococcales</taxon>
        <taxon>Micrococcaceae</taxon>
        <taxon>Yaniella</taxon>
    </lineage>
</organism>
<comment type="function">
    <text evidence="1">Involved in the transposition of the insertion sequence.</text>
</comment>
<dbReference type="NCBIfam" id="NF033516">
    <property type="entry name" value="transpos_IS3"/>
    <property type="match status" value="1"/>
</dbReference>
<feature type="domain" description="Integrase catalytic" evidence="2">
    <location>
        <begin position="72"/>
        <end position="162"/>
    </location>
</feature>
<keyword evidence="4" id="KW-1185">Reference proteome</keyword>
<dbReference type="InterPro" id="IPR036397">
    <property type="entry name" value="RNaseH_sf"/>
</dbReference>
<evidence type="ECO:0000313" key="4">
    <source>
        <dbReference type="Proteomes" id="UP001501461"/>
    </source>
</evidence>
<protein>
    <recommendedName>
        <fullName evidence="2">Integrase catalytic domain-containing protein</fullName>
    </recommendedName>
</protein>
<dbReference type="PROSITE" id="PS50994">
    <property type="entry name" value="INTEGRASE"/>
    <property type="match status" value="1"/>
</dbReference>
<evidence type="ECO:0000259" key="2">
    <source>
        <dbReference type="PROSITE" id="PS50994"/>
    </source>
</evidence>
<dbReference type="PANTHER" id="PTHR46889">
    <property type="entry name" value="TRANSPOSASE INSF FOR INSERTION SEQUENCE IS3B-RELATED"/>
    <property type="match status" value="1"/>
</dbReference>
<reference evidence="4" key="1">
    <citation type="journal article" date="2019" name="Int. J. Syst. Evol. Microbiol.">
        <title>The Global Catalogue of Microorganisms (GCM) 10K type strain sequencing project: providing services to taxonomists for standard genome sequencing and annotation.</title>
        <authorList>
            <consortium name="The Broad Institute Genomics Platform"/>
            <consortium name="The Broad Institute Genome Sequencing Center for Infectious Disease"/>
            <person name="Wu L."/>
            <person name="Ma J."/>
        </authorList>
    </citation>
    <scope>NUCLEOTIDE SEQUENCE [LARGE SCALE GENOMIC DNA]</scope>
    <source>
        <strain evidence="4">JCM 13595</strain>
    </source>
</reference>
<evidence type="ECO:0000256" key="1">
    <source>
        <dbReference type="ARBA" id="ARBA00002286"/>
    </source>
</evidence>